<dbReference type="KEGG" id="mtw:CQW49_12735"/>
<protein>
    <submittedName>
        <fullName evidence="2">Uncharacterized protein</fullName>
    </submittedName>
</protein>
<feature type="transmembrane region" description="Helical" evidence="1">
    <location>
        <begin position="81"/>
        <end position="101"/>
    </location>
</feature>
<name>A0A2D2D0X3_METT3</name>
<reference evidence="3" key="1">
    <citation type="submission" date="2017-10" db="EMBL/GenBank/DDBJ databases">
        <title>Completed PacBio SMRT sequence of Methylosinus trichosporium OB3b reveals presence of a third large plasmid.</title>
        <authorList>
            <person name="Charles T.C."/>
            <person name="Lynch M.D.J."/>
            <person name="Heil J.R."/>
            <person name="Cheng J."/>
        </authorList>
    </citation>
    <scope>NUCLEOTIDE SEQUENCE [LARGE SCALE GENOMIC DNA]</scope>
    <source>
        <strain evidence="3">OB3b</strain>
    </source>
</reference>
<dbReference type="AlphaFoldDB" id="A0A2D2D0X3"/>
<gene>
    <name evidence="2" type="ORF">CQW49_12735</name>
</gene>
<dbReference type="EMBL" id="CP023737">
    <property type="protein sequence ID" value="ATQ68651.1"/>
    <property type="molecule type" value="Genomic_DNA"/>
</dbReference>
<feature type="transmembrane region" description="Helical" evidence="1">
    <location>
        <begin position="26"/>
        <end position="44"/>
    </location>
</feature>
<dbReference type="Proteomes" id="UP000230709">
    <property type="component" value="Chromosome"/>
</dbReference>
<evidence type="ECO:0000256" key="1">
    <source>
        <dbReference type="SAM" id="Phobius"/>
    </source>
</evidence>
<evidence type="ECO:0000313" key="2">
    <source>
        <dbReference type="EMBL" id="ATQ68651.1"/>
    </source>
</evidence>
<keyword evidence="3" id="KW-1185">Reference proteome</keyword>
<feature type="transmembrane region" description="Helical" evidence="1">
    <location>
        <begin position="160"/>
        <end position="177"/>
    </location>
</feature>
<evidence type="ECO:0000313" key="3">
    <source>
        <dbReference type="Proteomes" id="UP000230709"/>
    </source>
</evidence>
<dbReference type="RefSeq" id="WP_003609246.1">
    <property type="nucleotide sequence ID" value="NZ_ADVE02000001.1"/>
</dbReference>
<organism evidence="2 3">
    <name type="scientific">Methylosinus trichosporium (strain ATCC 35070 / NCIMB 11131 / UNIQEM 75 / OB3b)</name>
    <dbReference type="NCBI Taxonomy" id="595536"/>
    <lineage>
        <taxon>Bacteria</taxon>
        <taxon>Pseudomonadati</taxon>
        <taxon>Pseudomonadota</taxon>
        <taxon>Alphaproteobacteria</taxon>
        <taxon>Hyphomicrobiales</taxon>
        <taxon>Methylocystaceae</taxon>
        <taxon>Methylosinus</taxon>
    </lineage>
</organism>
<proteinExistence type="predicted"/>
<keyword evidence="1" id="KW-0472">Membrane</keyword>
<sequence>MIDHARNVVAPPARLDSHSSFLLRQWPYFVMLALALFGVAYTSVTRQGMTTYWVLLAPIFGAISVAAGWREADDAEAKWRLLRTQALHWGAVLAAMLLVFIGDVSRMMNTDASALTVLTVLALGSFTAGVHADAWRVSLVGVILALGVPAIAWLEESTLMILLVVVVLLAIAAMVFLRDRRPQPG</sequence>
<keyword evidence="1" id="KW-1133">Transmembrane helix</keyword>
<dbReference type="STRING" id="595536.GCA_000178815_02619"/>
<feature type="transmembrane region" description="Helical" evidence="1">
    <location>
        <begin position="137"/>
        <end position="154"/>
    </location>
</feature>
<keyword evidence="1" id="KW-0812">Transmembrane</keyword>
<accession>A0A2D2D0X3</accession>
<feature type="transmembrane region" description="Helical" evidence="1">
    <location>
        <begin position="50"/>
        <end position="69"/>
    </location>
</feature>